<accession>A0ABX7K784</accession>
<evidence type="ECO:0000313" key="1">
    <source>
        <dbReference type="EMBL" id="QSB42498.1"/>
    </source>
</evidence>
<dbReference type="RefSeq" id="WP_099168935.1">
    <property type="nucleotide sequence ID" value="NZ_CP070507.1"/>
</dbReference>
<keyword evidence="1" id="KW-0614">Plasmid</keyword>
<gene>
    <name evidence="1" type="ORF">JTY93_28445</name>
</gene>
<reference evidence="1 2" key="1">
    <citation type="submission" date="2021-02" db="EMBL/GenBank/DDBJ databases">
        <title>Genomic and phenotypic characterization of Pseudomonas hygromyciniae, a novel bacterial species discovered from a commercially purchased antibiotic vial.</title>
        <authorList>
            <person name="Turner T.L."/>
            <person name="Mitra S.D."/>
            <person name="Kochan T.J."/>
            <person name="Pincus N.B."/>
            <person name="Lebrun-Corbin M."/>
            <person name="Cheung B."/>
            <person name="Gatesy S.W."/>
            <person name="Afzal T."/>
            <person name="Ozer E.A."/>
            <person name="Hauser A.R."/>
        </authorList>
    </citation>
    <scope>NUCLEOTIDE SEQUENCE [LARGE SCALE GENOMIC DNA]</scope>
    <source>
        <strain evidence="1 2">SDM007</strain>
        <plasmid evidence="1 2">pSDM007</plasmid>
    </source>
</reference>
<keyword evidence="2" id="KW-1185">Reference proteome</keyword>
<geneLocation type="plasmid" evidence="1 2">
    <name>pSDM007</name>
</geneLocation>
<dbReference type="EMBL" id="CP070507">
    <property type="protein sequence ID" value="QSB42498.1"/>
    <property type="molecule type" value="Genomic_DNA"/>
</dbReference>
<proteinExistence type="predicted"/>
<name>A0ABX7K784_9PSED</name>
<organism evidence="1 2">
    <name type="scientific">Pseudomonas hygromyciniae</name>
    <dbReference type="NCBI Taxonomy" id="2812000"/>
    <lineage>
        <taxon>Bacteria</taxon>
        <taxon>Pseudomonadati</taxon>
        <taxon>Pseudomonadota</taxon>
        <taxon>Gammaproteobacteria</taxon>
        <taxon>Pseudomonadales</taxon>
        <taxon>Pseudomonadaceae</taxon>
        <taxon>Pseudomonas</taxon>
    </lineage>
</organism>
<evidence type="ECO:0000313" key="2">
    <source>
        <dbReference type="Proteomes" id="UP000663249"/>
    </source>
</evidence>
<dbReference type="Proteomes" id="UP000663249">
    <property type="component" value="Plasmid pSDM007"/>
</dbReference>
<sequence>MPAPHLSAFDHYEEPLLTRAQVRELLNDLPQALGAGLNERLNATLSAEAPVPFGEALSELCAYLDGLEGPGTQSFEQLIQPKAYAMSGWKEWRSGCTALAV</sequence>
<protein>
    <submittedName>
        <fullName evidence="1">Uncharacterized protein</fullName>
    </submittedName>
</protein>